<keyword evidence="7" id="KW-0677">Repeat</keyword>
<dbReference type="STRING" id="32507.ENSNBRP00000020886"/>
<dbReference type="SMART" id="SM00181">
    <property type="entry name" value="EGF"/>
    <property type="match status" value="3"/>
</dbReference>
<dbReference type="Pfam" id="PF23106">
    <property type="entry name" value="EGF_Teneurin"/>
    <property type="match status" value="3"/>
</dbReference>
<feature type="domain" description="Fibrinogen C-terminal" evidence="13">
    <location>
        <begin position="687"/>
        <end position="903"/>
    </location>
</feature>
<dbReference type="OMA" id="CRPNGRC"/>
<dbReference type="CDD" id="cd00087">
    <property type="entry name" value="FReD"/>
    <property type="match status" value="1"/>
</dbReference>
<evidence type="ECO:0000259" key="13">
    <source>
        <dbReference type="PROSITE" id="PS51406"/>
    </source>
</evidence>
<dbReference type="PROSITE" id="PS50853">
    <property type="entry name" value="FN3"/>
    <property type="match status" value="5"/>
</dbReference>
<dbReference type="PROSITE" id="PS00022">
    <property type="entry name" value="EGF_1"/>
    <property type="match status" value="2"/>
</dbReference>
<feature type="domain" description="Fibronectin type-III" evidence="12">
    <location>
        <begin position="332"/>
        <end position="422"/>
    </location>
</feature>
<dbReference type="InterPro" id="IPR050991">
    <property type="entry name" value="ECM_Regulatory_Proteins"/>
</dbReference>
<dbReference type="InterPro" id="IPR002181">
    <property type="entry name" value="Fibrinogen_a/b/g_C_dom"/>
</dbReference>
<evidence type="ECO:0000313" key="15">
    <source>
        <dbReference type="Proteomes" id="UP000261580"/>
    </source>
</evidence>
<dbReference type="InterPro" id="IPR014716">
    <property type="entry name" value="Fibrinogen_a/b/g_C_1"/>
</dbReference>
<dbReference type="Bgee" id="ENSNBRG00000016020">
    <property type="expression patterns" value="Expressed in zone of skin"/>
</dbReference>
<feature type="domain" description="Fibronectin type-III" evidence="12">
    <location>
        <begin position="243"/>
        <end position="331"/>
    </location>
</feature>
<evidence type="ECO:0000256" key="6">
    <source>
        <dbReference type="ARBA" id="ARBA00022729"/>
    </source>
</evidence>
<dbReference type="FunFam" id="3.90.215.10:FF:000001">
    <property type="entry name" value="Tenascin isoform 1"/>
    <property type="match status" value="1"/>
</dbReference>
<dbReference type="SUPFAM" id="SSF49265">
    <property type="entry name" value="Fibronectin type III"/>
    <property type="match status" value="4"/>
</dbReference>
<evidence type="ECO:0000256" key="7">
    <source>
        <dbReference type="ARBA" id="ARBA00022737"/>
    </source>
</evidence>
<dbReference type="PANTHER" id="PTHR46708">
    <property type="entry name" value="TENASCIN"/>
    <property type="match status" value="1"/>
</dbReference>
<dbReference type="Pfam" id="PF00147">
    <property type="entry name" value="Fibrinogen_C"/>
    <property type="match status" value="1"/>
</dbReference>
<keyword evidence="6 11" id="KW-0732">Signal</keyword>
<dbReference type="SMART" id="SM00186">
    <property type="entry name" value="FBG"/>
    <property type="match status" value="1"/>
</dbReference>
<dbReference type="InterPro" id="IPR000742">
    <property type="entry name" value="EGF"/>
</dbReference>
<feature type="signal peptide" evidence="11">
    <location>
        <begin position="1"/>
        <end position="24"/>
    </location>
</feature>
<dbReference type="SMART" id="SM00060">
    <property type="entry name" value="FN3"/>
    <property type="match status" value="5"/>
</dbReference>
<protein>
    <submittedName>
        <fullName evidence="14">Tenascin N</fullName>
    </submittedName>
</protein>
<evidence type="ECO:0000256" key="5">
    <source>
        <dbReference type="ARBA" id="ARBA00022536"/>
    </source>
</evidence>
<proteinExistence type="inferred from homology"/>
<feature type="domain" description="Fibronectin type-III" evidence="12">
    <location>
        <begin position="511"/>
        <end position="600"/>
    </location>
</feature>
<evidence type="ECO:0000259" key="12">
    <source>
        <dbReference type="PROSITE" id="PS50853"/>
    </source>
</evidence>
<feature type="region of interest" description="Disordered" evidence="10">
    <location>
        <begin position="908"/>
        <end position="927"/>
    </location>
</feature>
<evidence type="ECO:0000256" key="3">
    <source>
        <dbReference type="ARBA" id="ARBA00022525"/>
    </source>
</evidence>
<evidence type="ECO:0000256" key="9">
    <source>
        <dbReference type="ARBA" id="ARBA00023180"/>
    </source>
</evidence>
<accession>A0A3Q4HFX7</accession>
<name>A0A3Q4HFX7_NEOBR</name>
<sequence length="927" mass="102558">MTARPLWRALCLLALLCTWSCTSSADTQPDPSAAEQEVTLSHIYKIDIPGSLQMETTKTGNNDIIFRHNIKLQSPRCDCEESESFKSLLYRVNGLEEEVNYLKTQCAQGCCGAAGVDKSCSGHGTYQQDTCSCLCNVGWEGPDCSESSCPDECNDNGRCVDGRCICHEGYTGEDCSELTCPDNCNDKGRCCVDGKCVCFSHFAGEDCSNQKCPNDCTDNGQCVNGKCICDDGFYGEDCSLVLAPQGLQVVQVTDVSLLVEWESVQGAEYYVLTYYPKNDEGAQEQISVANTESSYLITGLTPGVTYIVQVHAVIKEIQSEADKIEATTDVSTIDGIRVLGQTDVSIEVDWQNPRAEMDYFRLTHTDPEGQEEELKVQRSQEARTKHTIVGLYPGTEYAISVQAIKGNNGGKASSVTGATDIDAPTNLVTTEVTEDTATVSWDQAQAHIEGYMLSYTSAEGSSSDISVARDSTSYRLIGLRPGVLHTVYIWAYKGDKVSGKSSTEAETKLDAPANLLARDETESSFTVSWDPAQAEIDGYILTYTSSEGSSEEIPVGSDRTSYMLTSLRPGVLYTVYIWAIKGDKATRKISTKAQTDIDSPKDLRAVDVTLDSASLTWTPPLADIEGYILTYRDEEGNMETVEKQLVAGESSFAASSLEMGKRYIVTIIAYRGNKRSKVVETIFKTVGLLHPFPMDCVQIMKNGNNRNGVYTVYINNDRSKPIEAYCDMDTDGGGWLVLQRRNIGKLDFMKRWRQYIAGFGNLTEEFWIGLDKIYELTNTPTQYELRFDLGVGSERAYAVYDNFKIAPVKQKFKLTIGKYSGTAGDAMTYHQGLPWTTIDSDNDIALTNCALSHRGAWWYKNCHLANLNGKWGETRHSMGVNWEPWKGHLTSLDFSEMKIRPVGALSSRKRRSLAAREKSRNAKLQKK</sequence>
<keyword evidence="8" id="KW-1015">Disulfide bond</keyword>
<evidence type="ECO:0000256" key="4">
    <source>
        <dbReference type="ARBA" id="ARBA00022530"/>
    </source>
</evidence>
<keyword evidence="15" id="KW-1185">Reference proteome</keyword>
<feature type="domain" description="Fibronectin type-III" evidence="12">
    <location>
        <begin position="601"/>
        <end position="689"/>
    </location>
</feature>
<dbReference type="InterPro" id="IPR020837">
    <property type="entry name" value="Fibrinogen_CS"/>
</dbReference>
<dbReference type="Proteomes" id="UP000261580">
    <property type="component" value="Unassembled WGS sequence"/>
</dbReference>
<keyword evidence="3" id="KW-0964">Secreted</keyword>
<dbReference type="GO" id="GO:0030155">
    <property type="term" value="P:regulation of cell adhesion"/>
    <property type="evidence" value="ECO:0007669"/>
    <property type="project" value="TreeGrafter"/>
</dbReference>
<dbReference type="Gene3D" id="2.60.40.10">
    <property type="entry name" value="Immunoglobulins"/>
    <property type="match status" value="5"/>
</dbReference>
<keyword evidence="9" id="KW-0325">Glycoprotein</keyword>
<comment type="similarity">
    <text evidence="2">Belongs to the tenascin family.</text>
</comment>
<reference evidence="14" key="2">
    <citation type="submission" date="2025-09" db="UniProtKB">
        <authorList>
            <consortium name="Ensembl"/>
        </authorList>
    </citation>
    <scope>IDENTIFICATION</scope>
</reference>
<dbReference type="InterPro" id="IPR041161">
    <property type="entry name" value="EGF_Tenascin"/>
</dbReference>
<dbReference type="PROSITE" id="PS01186">
    <property type="entry name" value="EGF_2"/>
    <property type="match status" value="2"/>
</dbReference>
<dbReference type="GeneTree" id="ENSGT00940000166882"/>
<dbReference type="Ensembl" id="ENSNBRT00000021451.1">
    <property type="protein sequence ID" value="ENSNBRP00000020886.1"/>
    <property type="gene ID" value="ENSNBRG00000016020.1"/>
</dbReference>
<dbReference type="FunFam" id="2.60.40.10:FF:000099">
    <property type="entry name" value="Fibronectin 1"/>
    <property type="match status" value="2"/>
</dbReference>
<keyword evidence="5" id="KW-0245">EGF-like domain</keyword>
<dbReference type="InterPro" id="IPR003961">
    <property type="entry name" value="FN3_dom"/>
</dbReference>
<dbReference type="InterPro" id="IPR036116">
    <property type="entry name" value="FN3_sf"/>
</dbReference>
<comment type="subcellular location">
    <subcellularLocation>
        <location evidence="1">Secreted</location>
        <location evidence="1">Extracellular space</location>
        <location evidence="1">Extracellular matrix</location>
    </subcellularLocation>
</comment>
<keyword evidence="4" id="KW-0272">Extracellular matrix</keyword>
<dbReference type="AlphaFoldDB" id="A0A3Q4HFX7"/>
<dbReference type="GO" id="GO:0098966">
    <property type="term" value="C:perisynaptic extracellular matrix"/>
    <property type="evidence" value="ECO:0007669"/>
    <property type="project" value="TreeGrafter"/>
</dbReference>
<dbReference type="CDD" id="cd00054">
    <property type="entry name" value="EGF_CA"/>
    <property type="match status" value="1"/>
</dbReference>
<evidence type="ECO:0000313" key="14">
    <source>
        <dbReference type="Ensembl" id="ENSNBRP00000020886.1"/>
    </source>
</evidence>
<evidence type="ECO:0000256" key="8">
    <source>
        <dbReference type="ARBA" id="ARBA00023157"/>
    </source>
</evidence>
<evidence type="ECO:0000256" key="1">
    <source>
        <dbReference type="ARBA" id="ARBA00004498"/>
    </source>
</evidence>
<dbReference type="FunFam" id="2.10.25.10:FF:000001">
    <property type="entry name" value="Tenascin C"/>
    <property type="match status" value="2"/>
</dbReference>
<dbReference type="PANTHER" id="PTHR46708:SF12">
    <property type="entry name" value="TENASCIN N"/>
    <property type="match status" value="1"/>
</dbReference>
<dbReference type="CDD" id="cd00063">
    <property type="entry name" value="FN3"/>
    <property type="match status" value="5"/>
</dbReference>
<dbReference type="PROSITE" id="PS51406">
    <property type="entry name" value="FIBRINOGEN_C_2"/>
    <property type="match status" value="1"/>
</dbReference>
<dbReference type="GO" id="GO:0005615">
    <property type="term" value="C:extracellular space"/>
    <property type="evidence" value="ECO:0007669"/>
    <property type="project" value="TreeGrafter"/>
</dbReference>
<organism evidence="14 15">
    <name type="scientific">Neolamprologus brichardi</name>
    <name type="common">Fairy cichlid</name>
    <name type="synonym">Lamprologus brichardi</name>
    <dbReference type="NCBI Taxonomy" id="32507"/>
    <lineage>
        <taxon>Eukaryota</taxon>
        <taxon>Metazoa</taxon>
        <taxon>Chordata</taxon>
        <taxon>Craniata</taxon>
        <taxon>Vertebrata</taxon>
        <taxon>Euteleostomi</taxon>
        <taxon>Actinopterygii</taxon>
        <taxon>Neopterygii</taxon>
        <taxon>Teleostei</taxon>
        <taxon>Neoteleostei</taxon>
        <taxon>Acanthomorphata</taxon>
        <taxon>Ovalentaria</taxon>
        <taxon>Cichlomorphae</taxon>
        <taxon>Cichliformes</taxon>
        <taxon>Cichlidae</taxon>
        <taxon>African cichlids</taxon>
        <taxon>Pseudocrenilabrinae</taxon>
        <taxon>Lamprologini</taxon>
        <taxon>Neolamprologus</taxon>
    </lineage>
</organism>
<evidence type="ECO:0000256" key="2">
    <source>
        <dbReference type="ARBA" id="ARBA00008673"/>
    </source>
</evidence>
<dbReference type="NCBIfam" id="NF040941">
    <property type="entry name" value="GGGWT_bact"/>
    <property type="match status" value="1"/>
</dbReference>
<dbReference type="Gene3D" id="3.90.215.10">
    <property type="entry name" value="Gamma Fibrinogen, chain A, domain 1"/>
    <property type="match status" value="1"/>
</dbReference>
<dbReference type="Gene3D" id="2.10.25.10">
    <property type="entry name" value="Laminin"/>
    <property type="match status" value="3"/>
</dbReference>
<dbReference type="InterPro" id="IPR036056">
    <property type="entry name" value="Fibrinogen-like_C"/>
</dbReference>
<dbReference type="PROSITE" id="PS00514">
    <property type="entry name" value="FIBRINOGEN_C_1"/>
    <property type="match status" value="1"/>
</dbReference>
<feature type="chain" id="PRO_5018623358" evidence="11">
    <location>
        <begin position="25"/>
        <end position="927"/>
    </location>
</feature>
<dbReference type="SUPFAM" id="SSF56496">
    <property type="entry name" value="Fibrinogen C-terminal domain-like"/>
    <property type="match status" value="1"/>
</dbReference>
<dbReference type="Pfam" id="PF18720">
    <property type="entry name" value="EGF_Tenascin"/>
    <property type="match status" value="1"/>
</dbReference>
<dbReference type="Pfam" id="PF00041">
    <property type="entry name" value="fn3"/>
    <property type="match status" value="5"/>
</dbReference>
<dbReference type="InterPro" id="IPR013783">
    <property type="entry name" value="Ig-like_fold"/>
</dbReference>
<feature type="domain" description="Fibronectin type-III" evidence="12">
    <location>
        <begin position="423"/>
        <end position="510"/>
    </location>
</feature>
<reference evidence="14" key="1">
    <citation type="submission" date="2025-08" db="UniProtKB">
        <authorList>
            <consortium name="Ensembl"/>
        </authorList>
    </citation>
    <scope>IDENTIFICATION</scope>
</reference>
<evidence type="ECO:0000256" key="11">
    <source>
        <dbReference type="SAM" id="SignalP"/>
    </source>
</evidence>
<evidence type="ECO:0000256" key="10">
    <source>
        <dbReference type="SAM" id="MobiDB-lite"/>
    </source>
</evidence>